<evidence type="ECO:0000313" key="9">
    <source>
        <dbReference type="Proteomes" id="UP000064893"/>
    </source>
</evidence>
<keyword evidence="5" id="KW-0812">Transmembrane</keyword>
<keyword evidence="7" id="KW-0998">Cell outer membrane</keyword>
<organism evidence="8 9">
    <name type="scientific">Salinivirga cyanobacteriivorans</name>
    <dbReference type="NCBI Taxonomy" id="1307839"/>
    <lineage>
        <taxon>Bacteria</taxon>
        <taxon>Pseudomonadati</taxon>
        <taxon>Bacteroidota</taxon>
        <taxon>Bacteroidia</taxon>
        <taxon>Bacteroidales</taxon>
        <taxon>Salinivirgaceae</taxon>
        <taxon>Salinivirga</taxon>
    </lineage>
</organism>
<keyword evidence="3" id="KW-0813">Transport</keyword>
<accession>A0A0S2I1Y3</accession>
<evidence type="ECO:0000256" key="5">
    <source>
        <dbReference type="ARBA" id="ARBA00022692"/>
    </source>
</evidence>
<dbReference type="InterPro" id="IPR051906">
    <property type="entry name" value="TolC-like"/>
</dbReference>
<dbReference type="PANTHER" id="PTHR30026">
    <property type="entry name" value="OUTER MEMBRANE PROTEIN TOLC"/>
    <property type="match status" value="1"/>
</dbReference>
<keyword evidence="6" id="KW-0472">Membrane</keyword>
<dbReference type="Pfam" id="PF02321">
    <property type="entry name" value="OEP"/>
    <property type="match status" value="1"/>
</dbReference>
<dbReference type="GO" id="GO:0009279">
    <property type="term" value="C:cell outer membrane"/>
    <property type="evidence" value="ECO:0007669"/>
    <property type="project" value="UniProtKB-SubCell"/>
</dbReference>
<comment type="similarity">
    <text evidence="2">Belongs to the outer membrane factor (OMF) (TC 1.B.17) family.</text>
</comment>
<keyword evidence="9" id="KW-1185">Reference proteome</keyword>
<dbReference type="SUPFAM" id="SSF56954">
    <property type="entry name" value="Outer membrane efflux proteins (OEP)"/>
    <property type="match status" value="1"/>
</dbReference>
<evidence type="ECO:0000313" key="8">
    <source>
        <dbReference type="EMBL" id="ALO16377.1"/>
    </source>
</evidence>
<gene>
    <name evidence="8" type="ORF">L21SP5_02754</name>
</gene>
<proteinExistence type="inferred from homology"/>
<dbReference type="EMBL" id="CP013118">
    <property type="protein sequence ID" value="ALO16377.1"/>
    <property type="molecule type" value="Genomic_DNA"/>
</dbReference>
<dbReference type="Proteomes" id="UP000064893">
    <property type="component" value="Chromosome"/>
</dbReference>
<dbReference type="PANTHER" id="PTHR30026:SF20">
    <property type="entry name" value="OUTER MEMBRANE PROTEIN TOLC"/>
    <property type="match status" value="1"/>
</dbReference>
<evidence type="ECO:0000256" key="1">
    <source>
        <dbReference type="ARBA" id="ARBA00004442"/>
    </source>
</evidence>
<dbReference type="Gene3D" id="1.20.1600.10">
    <property type="entry name" value="Outer membrane efflux proteins (OEP)"/>
    <property type="match status" value="1"/>
</dbReference>
<dbReference type="AlphaFoldDB" id="A0A0S2I1Y3"/>
<dbReference type="RefSeq" id="WP_057953754.1">
    <property type="nucleotide sequence ID" value="NZ_CP013118.1"/>
</dbReference>
<reference evidence="8 9" key="1">
    <citation type="submission" date="2015-11" db="EMBL/GenBank/DDBJ databases">
        <title>Description and complete genome sequence of a novel strain predominating in hypersaline microbial mats and representing a new family of the Bacteriodetes phylum.</title>
        <authorList>
            <person name="Spring S."/>
            <person name="Bunk B."/>
            <person name="Sproer C."/>
            <person name="Klenk H.-P."/>
        </authorList>
    </citation>
    <scope>NUCLEOTIDE SEQUENCE [LARGE SCALE GENOMIC DNA]</scope>
    <source>
        <strain evidence="8 9">L21-Spi-D4</strain>
    </source>
</reference>
<evidence type="ECO:0000256" key="7">
    <source>
        <dbReference type="ARBA" id="ARBA00023237"/>
    </source>
</evidence>
<dbReference type="STRING" id="1307839.L21SP5_02754"/>
<keyword evidence="8" id="KW-0449">Lipoprotein</keyword>
<protein>
    <submittedName>
        <fullName evidence="8">Efflux transporter, outer membrane factor (OMF) lipoprotein, NodT family</fullName>
    </submittedName>
</protein>
<comment type="subcellular location">
    <subcellularLocation>
        <location evidence="1">Cell outer membrane</location>
    </subcellularLocation>
</comment>
<dbReference type="GO" id="GO:0015288">
    <property type="term" value="F:porin activity"/>
    <property type="evidence" value="ECO:0007669"/>
    <property type="project" value="TreeGrafter"/>
</dbReference>
<evidence type="ECO:0000256" key="4">
    <source>
        <dbReference type="ARBA" id="ARBA00022452"/>
    </source>
</evidence>
<dbReference type="KEGG" id="blq:L21SP5_02754"/>
<keyword evidence="4" id="KW-1134">Transmembrane beta strand</keyword>
<evidence type="ECO:0000256" key="2">
    <source>
        <dbReference type="ARBA" id="ARBA00007613"/>
    </source>
</evidence>
<dbReference type="PATRIC" id="fig|1307839.3.peg.2891"/>
<name>A0A0S2I1Y3_9BACT</name>
<sequence>MNLKTIILIMLLPVGLSAQKTISLEECWSNARKNMPVLQNLQALDQLDSLEQLILKTNYLPKLNANAQATWQSDVTSVEIPIPGFAIDEPSKDQYKATIEINQLIWDGGRTRALRQNQQIETALTKAETEEAFFSLKQRVASLYFALMLSQKQLELTQQLISTLDKKLKELDAAVTQGVVREAGKYVLQAEKLQAEQDLSDQKFQAKAVADMINVLTGLNIQYSDSLATPNARVPETVKRHQLTIYELQQDAAVSMAEVIQKNRMPVFNAFAQAGYGKPGLNMLKNEADSWLMAGASVSWNIFDWKKTNRQKQQLKLQRQMVDQSRDQFLQQVNIEQQKYLAEMEQYRAALAKDEEIIELRQKITKDFSSQLKQGTVTSSAYVEELFKEQSARISKEIHAIRLNQAQVSLQILLEE</sequence>
<dbReference type="InterPro" id="IPR003423">
    <property type="entry name" value="OMP_efflux"/>
</dbReference>
<dbReference type="GO" id="GO:0015562">
    <property type="term" value="F:efflux transmembrane transporter activity"/>
    <property type="evidence" value="ECO:0007669"/>
    <property type="project" value="InterPro"/>
</dbReference>
<dbReference type="OrthoDB" id="976750at2"/>
<dbReference type="GO" id="GO:1990281">
    <property type="term" value="C:efflux pump complex"/>
    <property type="evidence" value="ECO:0007669"/>
    <property type="project" value="TreeGrafter"/>
</dbReference>
<evidence type="ECO:0000256" key="6">
    <source>
        <dbReference type="ARBA" id="ARBA00023136"/>
    </source>
</evidence>
<evidence type="ECO:0000256" key="3">
    <source>
        <dbReference type="ARBA" id="ARBA00022448"/>
    </source>
</evidence>